<accession>A0ABQ1FN66</accession>
<sequence>MNANRFASQNGGSVRGIRIPSTPEEVESFYVGLVKKLETLEKSQREAAKNASSESAAGRHEELASGIALTIEFVNGLGADHLRQISVELQR</sequence>
<comment type="caution">
    <text evidence="1">The sequence shown here is derived from an EMBL/GenBank/DDBJ whole genome shotgun (WGS) entry which is preliminary data.</text>
</comment>
<name>A0ABQ1FN66_9GAMM</name>
<keyword evidence="2" id="KW-1185">Reference proteome</keyword>
<gene>
    <name evidence="1" type="ORF">GCM10010981_09790</name>
</gene>
<reference evidence="2" key="1">
    <citation type="journal article" date="2019" name="Int. J. Syst. Evol. Microbiol.">
        <title>The Global Catalogue of Microorganisms (GCM) 10K type strain sequencing project: providing services to taxonomists for standard genome sequencing and annotation.</title>
        <authorList>
            <consortium name="The Broad Institute Genomics Platform"/>
            <consortium name="The Broad Institute Genome Sequencing Center for Infectious Disease"/>
            <person name="Wu L."/>
            <person name="Ma J."/>
        </authorList>
    </citation>
    <scope>NUCLEOTIDE SEQUENCE [LARGE SCALE GENOMIC DNA]</scope>
    <source>
        <strain evidence="2">CGMCC 1.15439</strain>
    </source>
</reference>
<evidence type="ECO:0000313" key="2">
    <source>
        <dbReference type="Proteomes" id="UP000620046"/>
    </source>
</evidence>
<dbReference type="Proteomes" id="UP000620046">
    <property type="component" value="Unassembled WGS sequence"/>
</dbReference>
<organism evidence="1 2">
    <name type="scientific">Dyella nitratireducens</name>
    <dbReference type="NCBI Taxonomy" id="1849580"/>
    <lineage>
        <taxon>Bacteria</taxon>
        <taxon>Pseudomonadati</taxon>
        <taxon>Pseudomonadota</taxon>
        <taxon>Gammaproteobacteria</taxon>
        <taxon>Lysobacterales</taxon>
        <taxon>Rhodanobacteraceae</taxon>
        <taxon>Dyella</taxon>
    </lineage>
</organism>
<protein>
    <submittedName>
        <fullName evidence="1">Uncharacterized protein</fullName>
    </submittedName>
</protein>
<proteinExistence type="predicted"/>
<evidence type="ECO:0000313" key="1">
    <source>
        <dbReference type="EMBL" id="GGA23513.1"/>
    </source>
</evidence>
<dbReference type="EMBL" id="BMJA01000001">
    <property type="protein sequence ID" value="GGA23513.1"/>
    <property type="molecule type" value="Genomic_DNA"/>
</dbReference>